<organism evidence="1 2">
    <name type="scientific">Aquicella siphonis</name>
    <dbReference type="NCBI Taxonomy" id="254247"/>
    <lineage>
        <taxon>Bacteria</taxon>
        <taxon>Pseudomonadati</taxon>
        <taxon>Pseudomonadota</taxon>
        <taxon>Gammaproteobacteria</taxon>
        <taxon>Legionellales</taxon>
        <taxon>Coxiellaceae</taxon>
        <taxon>Aquicella</taxon>
    </lineage>
</organism>
<protein>
    <submittedName>
        <fullName evidence="1">Uncharacterized protein</fullName>
    </submittedName>
</protein>
<dbReference type="EMBL" id="LR699119">
    <property type="protein sequence ID" value="VVC76266.1"/>
    <property type="molecule type" value="Genomic_DNA"/>
</dbReference>
<keyword evidence="2" id="KW-1185">Reference proteome</keyword>
<dbReference type="OrthoDB" id="5653361at2"/>
<dbReference type="Proteomes" id="UP000324194">
    <property type="component" value="Chromosome 1"/>
</dbReference>
<accession>A0A5E4PIY8</accession>
<dbReference type="KEGG" id="asip:AQUSIP_15750"/>
<evidence type="ECO:0000313" key="2">
    <source>
        <dbReference type="Proteomes" id="UP000324194"/>
    </source>
</evidence>
<name>A0A5E4PIY8_9COXI</name>
<sequence>MENQVSWQLLSNLRNRLGAKGYIEVRPPSTYEIAMMKQTFGGTIPKVIAVFDATMTTDSPADIFNRHKSWFEKLLGNTGAGVLLYMYHQPSASQVDEILQLGRGMLGYGQVVAGVYDVYSNKYWMSDHMGWPDEIFK</sequence>
<dbReference type="RefSeq" id="WP_148339495.1">
    <property type="nucleotide sequence ID" value="NZ_LR699119.1"/>
</dbReference>
<reference evidence="1 2" key="1">
    <citation type="submission" date="2019-08" db="EMBL/GenBank/DDBJ databases">
        <authorList>
            <person name="Guy L."/>
        </authorList>
    </citation>
    <scope>NUCLEOTIDE SEQUENCE [LARGE SCALE GENOMIC DNA]</scope>
    <source>
        <strain evidence="1 2">SGT-108</strain>
    </source>
</reference>
<proteinExistence type="predicted"/>
<evidence type="ECO:0000313" key="1">
    <source>
        <dbReference type="EMBL" id="VVC76266.1"/>
    </source>
</evidence>
<gene>
    <name evidence="1" type="ORF">AQUSIP_15750</name>
</gene>
<dbReference type="AlphaFoldDB" id="A0A5E4PIY8"/>